<comment type="similarity">
    <text evidence="3 8">Belongs to the aldose epimerase family.</text>
</comment>
<evidence type="ECO:0000256" key="11">
    <source>
        <dbReference type="PIRSR" id="PIRSR005096-3"/>
    </source>
</evidence>
<dbReference type="InterPro" id="IPR014718">
    <property type="entry name" value="GH-type_carb-bd"/>
</dbReference>
<keyword evidence="6 8" id="KW-0413">Isomerase</keyword>
<evidence type="ECO:0000256" key="8">
    <source>
        <dbReference type="PIRNR" id="PIRNR005096"/>
    </source>
</evidence>
<dbReference type="GO" id="GO:0030246">
    <property type="term" value="F:carbohydrate binding"/>
    <property type="evidence" value="ECO:0007669"/>
    <property type="project" value="InterPro"/>
</dbReference>
<gene>
    <name evidence="12" type="ORF">EA71_00498</name>
</gene>
<dbReference type="PANTHER" id="PTHR10091">
    <property type="entry name" value="ALDOSE-1-EPIMERASE"/>
    <property type="match status" value="1"/>
</dbReference>
<dbReference type="AlphaFoldDB" id="A0A367CI65"/>
<dbReference type="InterPro" id="IPR015443">
    <property type="entry name" value="Aldose_1-epimerase"/>
</dbReference>
<dbReference type="Gene3D" id="2.70.98.10">
    <property type="match status" value="1"/>
</dbReference>
<reference evidence="12 13" key="1">
    <citation type="submission" date="2015-06" db="EMBL/GenBank/DDBJ databases">
        <title>The Genome Sequence of Enterococcus durans 4EA1.</title>
        <authorList>
            <consortium name="The Broad Institute Genomics Platform"/>
            <consortium name="The Broad Institute Genome Sequencing Center for Infectious Disease"/>
            <person name="Earl A.M."/>
            <person name="Van Tyne D."/>
            <person name="Lebreton F."/>
            <person name="Saavedra J.T."/>
            <person name="Gilmore M.S."/>
            <person name="Manson Mcguire A."/>
            <person name="Clock S."/>
            <person name="Crupain M."/>
            <person name="Rangan U."/>
            <person name="Young S."/>
            <person name="Abouelleil A."/>
            <person name="Cao P."/>
            <person name="Chapman S.B."/>
            <person name="Griggs A."/>
            <person name="Priest M."/>
            <person name="Shea T."/>
            <person name="Wortman J."/>
            <person name="Nusbaum C."/>
            <person name="Birren B."/>
        </authorList>
    </citation>
    <scope>NUCLEOTIDE SEQUENCE [LARGE SCALE GENOMIC DNA]</scope>
    <source>
        <strain evidence="12 13">4EA1</strain>
    </source>
</reference>
<dbReference type="Proteomes" id="UP000252797">
    <property type="component" value="Unassembled WGS sequence"/>
</dbReference>
<proteinExistence type="inferred from homology"/>
<evidence type="ECO:0000256" key="6">
    <source>
        <dbReference type="ARBA" id="ARBA00023235"/>
    </source>
</evidence>
<dbReference type="UniPathway" id="UPA00242"/>
<dbReference type="EC" id="5.1.3.3" evidence="4 8"/>
<dbReference type="InterPro" id="IPR011013">
    <property type="entry name" value="Gal_mutarotase_sf_dom"/>
</dbReference>
<feature type="active site" description="Proton acceptor" evidence="9">
    <location>
        <position position="306"/>
    </location>
</feature>
<name>A0A367CI65_9ENTE</name>
<dbReference type="EMBL" id="LEPB01000001">
    <property type="protein sequence ID" value="RCA12291.1"/>
    <property type="molecule type" value="Genomic_DNA"/>
</dbReference>
<dbReference type="GO" id="GO:0004034">
    <property type="term" value="F:aldose 1-epimerase activity"/>
    <property type="evidence" value="ECO:0007669"/>
    <property type="project" value="UniProtKB-EC"/>
</dbReference>
<comment type="caution">
    <text evidence="12">The sequence shown here is derived from an EMBL/GenBank/DDBJ whole genome shotgun (WGS) entry which is preliminary data.</text>
</comment>
<dbReference type="NCBIfam" id="NF008277">
    <property type="entry name" value="PRK11055.1"/>
    <property type="match status" value="1"/>
</dbReference>
<evidence type="ECO:0000256" key="5">
    <source>
        <dbReference type="ARBA" id="ARBA00014165"/>
    </source>
</evidence>
<dbReference type="InterPro" id="IPR047215">
    <property type="entry name" value="Galactose_mutarotase-like"/>
</dbReference>
<evidence type="ECO:0000256" key="2">
    <source>
        <dbReference type="ARBA" id="ARBA00005028"/>
    </source>
</evidence>
<dbReference type="SUPFAM" id="SSF74650">
    <property type="entry name" value="Galactose mutarotase-like"/>
    <property type="match status" value="1"/>
</dbReference>
<evidence type="ECO:0000256" key="7">
    <source>
        <dbReference type="ARBA" id="ARBA00023277"/>
    </source>
</evidence>
<dbReference type="PROSITE" id="PS00545">
    <property type="entry name" value="ALDOSE_1_EPIMERASE"/>
    <property type="match status" value="1"/>
</dbReference>
<evidence type="ECO:0000256" key="1">
    <source>
        <dbReference type="ARBA" id="ARBA00001614"/>
    </source>
</evidence>
<evidence type="ECO:0000256" key="9">
    <source>
        <dbReference type="PIRSR" id="PIRSR005096-1"/>
    </source>
</evidence>
<organism evidence="12 13">
    <name type="scientific">Enterococcus durans</name>
    <dbReference type="NCBI Taxonomy" id="53345"/>
    <lineage>
        <taxon>Bacteria</taxon>
        <taxon>Bacillati</taxon>
        <taxon>Bacillota</taxon>
        <taxon>Bacilli</taxon>
        <taxon>Lactobacillales</taxon>
        <taxon>Enterococcaceae</taxon>
        <taxon>Enterococcus</taxon>
    </lineage>
</organism>
<accession>A0A367CI65</accession>
<dbReference type="InterPro" id="IPR008183">
    <property type="entry name" value="Aldose_1/G6P_1-epimerase"/>
</dbReference>
<protein>
    <recommendedName>
        <fullName evidence="5 8">Aldose 1-epimerase</fullName>
        <ecNumber evidence="4 8">5.1.3.3</ecNumber>
    </recommendedName>
</protein>
<keyword evidence="7 8" id="KW-0119">Carbohydrate metabolism</keyword>
<dbReference type="InterPro" id="IPR018052">
    <property type="entry name" value="Ald1_epimerase_CS"/>
</dbReference>
<comment type="catalytic activity">
    <reaction evidence="1 8">
        <text>alpha-D-glucose = beta-D-glucose</text>
        <dbReference type="Rhea" id="RHEA:10264"/>
        <dbReference type="ChEBI" id="CHEBI:15903"/>
        <dbReference type="ChEBI" id="CHEBI:17925"/>
        <dbReference type="EC" id="5.1.3.3"/>
    </reaction>
</comment>
<dbReference type="PIRSF" id="PIRSF005096">
    <property type="entry name" value="GALM"/>
    <property type="match status" value="1"/>
</dbReference>
<evidence type="ECO:0000256" key="3">
    <source>
        <dbReference type="ARBA" id="ARBA00006206"/>
    </source>
</evidence>
<evidence type="ECO:0000256" key="10">
    <source>
        <dbReference type="PIRSR" id="PIRSR005096-2"/>
    </source>
</evidence>
<dbReference type="Pfam" id="PF01263">
    <property type="entry name" value="Aldose_epim"/>
    <property type="match status" value="1"/>
</dbReference>
<dbReference type="PANTHER" id="PTHR10091:SF0">
    <property type="entry name" value="GALACTOSE MUTAROTASE"/>
    <property type="match status" value="1"/>
</dbReference>
<dbReference type="GO" id="GO:0006006">
    <property type="term" value="P:glucose metabolic process"/>
    <property type="evidence" value="ECO:0007669"/>
    <property type="project" value="TreeGrafter"/>
</dbReference>
<sequence>MSITIKDFGQGYHLLVLTNKHGLRLAVTDLGARIVSLKAENRELALGFDSSQEYLEKDAYIGASIGRTAGRIEDGHFTLDDRTYQLSVDPATGHSLHGGSPGFETKKWSYQTIEDEQGDSVLFTTESPDGEHGFPGNLRVEVRYTLTQDDIWRVTTRGISDQTTLFNPTNHVYFNLSGDITQPIDQHVLWLDSEEYAPLRADSIPLGKKSSVANTPFDFQEPKQLATVFESDFDQKVLVDGIDHPFFLKEQGLDKVVAFLVSPDKKIKVSVATDAPSIVVFTANFGENTPEMRGKNLSDHGGITFETQIAPGAEQFSDFGDIKLPPNTPFETTTEFKIETRKDF</sequence>
<feature type="binding site" evidence="11">
    <location>
        <begin position="171"/>
        <end position="173"/>
    </location>
    <ligand>
        <name>beta-D-galactose</name>
        <dbReference type="ChEBI" id="CHEBI:27667"/>
    </ligand>
</feature>
<dbReference type="RefSeq" id="WP_113845261.1">
    <property type="nucleotide sequence ID" value="NZ_LEPB01000001.1"/>
</dbReference>
<feature type="active site" description="Proton donor" evidence="9">
    <location>
        <position position="171"/>
    </location>
</feature>
<dbReference type="GO" id="GO:0005737">
    <property type="term" value="C:cytoplasm"/>
    <property type="evidence" value="ECO:0007669"/>
    <property type="project" value="TreeGrafter"/>
</dbReference>
<comment type="pathway">
    <text evidence="2 8">Carbohydrate metabolism; hexose metabolism.</text>
</comment>
<dbReference type="CDD" id="cd09019">
    <property type="entry name" value="galactose_mutarotase_like"/>
    <property type="match status" value="1"/>
</dbReference>
<feature type="binding site" evidence="10">
    <location>
        <position position="243"/>
    </location>
    <ligand>
        <name>beta-D-galactose</name>
        <dbReference type="ChEBI" id="CHEBI:27667"/>
    </ligand>
</feature>
<evidence type="ECO:0000313" key="13">
    <source>
        <dbReference type="Proteomes" id="UP000252797"/>
    </source>
</evidence>
<evidence type="ECO:0000313" key="12">
    <source>
        <dbReference type="EMBL" id="RCA12291.1"/>
    </source>
</evidence>
<evidence type="ECO:0000256" key="4">
    <source>
        <dbReference type="ARBA" id="ARBA00013185"/>
    </source>
</evidence>
<dbReference type="GO" id="GO:0033499">
    <property type="term" value="P:galactose catabolic process via UDP-galactose, Leloir pathway"/>
    <property type="evidence" value="ECO:0007669"/>
    <property type="project" value="TreeGrafter"/>
</dbReference>